<organism evidence="2 3">
    <name type="scientific">Punica granatum</name>
    <name type="common">Pomegranate</name>
    <dbReference type="NCBI Taxonomy" id="22663"/>
    <lineage>
        <taxon>Eukaryota</taxon>
        <taxon>Viridiplantae</taxon>
        <taxon>Streptophyta</taxon>
        <taxon>Embryophyta</taxon>
        <taxon>Tracheophyta</taxon>
        <taxon>Spermatophyta</taxon>
        <taxon>Magnoliopsida</taxon>
        <taxon>eudicotyledons</taxon>
        <taxon>Gunneridae</taxon>
        <taxon>Pentapetalae</taxon>
        <taxon>rosids</taxon>
        <taxon>malvids</taxon>
        <taxon>Myrtales</taxon>
        <taxon>Lythraceae</taxon>
        <taxon>Punica</taxon>
    </lineage>
</organism>
<evidence type="ECO:0000256" key="1">
    <source>
        <dbReference type="SAM" id="MobiDB-lite"/>
    </source>
</evidence>
<dbReference type="AlphaFoldDB" id="A0A2I0IQU0"/>
<keyword evidence="3" id="KW-1185">Reference proteome</keyword>
<evidence type="ECO:0000313" key="2">
    <source>
        <dbReference type="EMBL" id="PKI45796.1"/>
    </source>
</evidence>
<sequence>MAVFHWILPLPRASYRRSANTKFIGLVGFKRPHSNPFHIIRNFGKWIDDRVTLLPEALARSFFGEALGPLIMLFLYRQFGPNDNSCRPYRSHLKRKEKIRAGLGSVDRLPVTANPFKKKEKDSGRAGQRSPAARDPAGPGSPKIAIFAKSAEISTEKGNRLQLIKQKYNWETHEDDPNRHPSPLVPSSRRPGARTAAPSLIAAASPDLSRSSANRPRPISLSLQARPIRPNAPVQLLFRAVSPSGGPVRSDPTRLSGDFFIYREASQLSGLGKFPT</sequence>
<reference evidence="2 3" key="1">
    <citation type="submission" date="2017-11" db="EMBL/GenBank/DDBJ databases">
        <title>De-novo sequencing of pomegranate (Punica granatum L.) genome.</title>
        <authorList>
            <person name="Akparov Z."/>
            <person name="Amiraslanov A."/>
            <person name="Hajiyeva S."/>
            <person name="Abbasov M."/>
            <person name="Kaur K."/>
            <person name="Hamwieh A."/>
            <person name="Solovyev V."/>
            <person name="Salamov A."/>
            <person name="Braich B."/>
            <person name="Kosarev P."/>
            <person name="Mahmoud A."/>
            <person name="Hajiyev E."/>
            <person name="Babayeva S."/>
            <person name="Izzatullayeva V."/>
            <person name="Mammadov A."/>
            <person name="Mammadov A."/>
            <person name="Sharifova S."/>
            <person name="Ojaghi J."/>
            <person name="Eynullazada K."/>
            <person name="Bayramov B."/>
            <person name="Abdulazimova A."/>
            <person name="Shahmuradov I."/>
        </authorList>
    </citation>
    <scope>NUCLEOTIDE SEQUENCE [LARGE SCALE GENOMIC DNA]</scope>
    <source>
        <strain evidence="3">cv. AG2017</strain>
        <tissue evidence="2">Leaf</tissue>
    </source>
</reference>
<feature type="region of interest" description="Disordered" evidence="1">
    <location>
        <begin position="110"/>
        <end position="143"/>
    </location>
</feature>
<name>A0A2I0IQU0_PUNGR</name>
<dbReference type="Proteomes" id="UP000233551">
    <property type="component" value="Unassembled WGS sequence"/>
</dbReference>
<comment type="caution">
    <text evidence="2">The sequence shown here is derived from an EMBL/GenBank/DDBJ whole genome shotgun (WGS) entry which is preliminary data.</text>
</comment>
<gene>
    <name evidence="2" type="ORF">CRG98_033803</name>
</gene>
<protein>
    <submittedName>
        <fullName evidence="2">Uncharacterized protein</fullName>
    </submittedName>
</protein>
<proteinExistence type="predicted"/>
<feature type="region of interest" description="Disordered" evidence="1">
    <location>
        <begin position="170"/>
        <end position="196"/>
    </location>
</feature>
<feature type="compositionally biased region" description="Basic and acidic residues" evidence="1">
    <location>
        <begin position="170"/>
        <end position="179"/>
    </location>
</feature>
<evidence type="ECO:0000313" key="3">
    <source>
        <dbReference type="Proteomes" id="UP000233551"/>
    </source>
</evidence>
<dbReference type="EMBL" id="PGOL01002697">
    <property type="protein sequence ID" value="PKI45796.1"/>
    <property type="molecule type" value="Genomic_DNA"/>
</dbReference>
<accession>A0A2I0IQU0</accession>